<dbReference type="RefSeq" id="WP_140037660.1">
    <property type="nucleotide sequence ID" value="NZ_CP041040.1"/>
</dbReference>
<feature type="transmembrane region" description="Helical" evidence="2">
    <location>
        <begin position="181"/>
        <end position="202"/>
    </location>
</feature>
<evidence type="ECO:0000256" key="1">
    <source>
        <dbReference type="SAM" id="MobiDB-lite"/>
    </source>
</evidence>
<gene>
    <name evidence="3" type="ORF">FIV50_12165</name>
</gene>
<proteinExistence type="predicted"/>
<sequence>MTDTVPETTSERRLRREIGRRFVRAPFAWGLLLLVAAMVWTVAGDDLSFFPFLLMLVGGWSVAFSFVNATMEMRPVRAGVAVHLGVGVCLTAVMVVVIRSDGVLLAGLPEPIRAIVVVLQIAAGPAAGWIWLGLLSRLTDLIGHRDAKKRPPPTAPEWERENGGDGSGVEFSALDLRMRTLTLVIVGVVLVVGVAATALLIAFDDTVMRLGARLVIILMGAAVGLPVYLLLRGALRRRTLSCSVAFGNDELRIRAGTAMHRIPFRQLQHLVWRTRSDYARIEVRGAGVDLSLIAGLAAPPPGRTGELPALPRRVFRRLELAGLSVERSRRDEVVTFRRP</sequence>
<dbReference type="AlphaFoldDB" id="A0A4Y5YSM7"/>
<organism evidence="3 4">
    <name type="scientific">Microbacterium foliorum</name>
    <dbReference type="NCBI Taxonomy" id="104336"/>
    <lineage>
        <taxon>Bacteria</taxon>
        <taxon>Bacillati</taxon>
        <taxon>Actinomycetota</taxon>
        <taxon>Actinomycetes</taxon>
        <taxon>Micrococcales</taxon>
        <taxon>Microbacteriaceae</taxon>
        <taxon>Microbacterium</taxon>
    </lineage>
</organism>
<feature type="transmembrane region" description="Helical" evidence="2">
    <location>
        <begin position="214"/>
        <end position="231"/>
    </location>
</feature>
<name>A0A4Y5YSM7_9MICO</name>
<dbReference type="EMBL" id="CP041040">
    <property type="protein sequence ID" value="QDE35473.1"/>
    <property type="molecule type" value="Genomic_DNA"/>
</dbReference>
<evidence type="ECO:0000256" key="2">
    <source>
        <dbReference type="SAM" id="Phobius"/>
    </source>
</evidence>
<keyword evidence="2" id="KW-1133">Transmembrane helix</keyword>
<evidence type="ECO:0000313" key="4">
    <source>
        <dbReference type="Proteomes" id="UP000316125"/>
    </source>
</evidence>
<evidence type="ECO:0008006" key="5">
    <source>
        <dbReference type="Google" id="ProtNLM"/>
    </source>
</evidence>
<feature type="region of interest" description="Disordered" evidence="1">
    <location>
        <begin position="146"/>
        <end position="165"/>
    </location>
</feature>
<keyword evidence="2" id="KW-0472">Membrane</keyword>
<keyword evidence="2" id="KW-0812">Transmembrane</keyword>
<accession>A0A4Y5YSM7</accession>
<feature type="transmembrane region" description="Helical" evidence="2">
    <location>
        <begin position="22"/>
        <end position="43"/>
    </location>
</feature>
<protein>
    <recommendedName>
        <fullName evidence="5">PH domain-containing protein</fullName>
    </recommendedName>
</protein>
<dbReference type="Proteomes" id="UP000316125">
    <property type="component" value="Chromosome"/>
</dbReference>
<reference evidence="3 4" key="1">
    <citation type="submission" date="2019-06" db="EMBL/GenBank/DDBJ databases">
        <title>Complete genome of Microbacterium foliorum M2.</title>
        <authorList>
            <person name="Cao G."/>
        </authorList>
    </citation>
    <scope>NUCLEOTIDE SEQUENCE [LARGE SCALE GENOMIC DNA]</scope>
    <source>
        <strain evidence="3 4">M2</strain>
    </source>
</reference>
<dbReference type="OrthoDB" id="5003028at2"/>
<feature type="transmembrane region" description="Helical" evidence="2">
    <location>
        <begin position="49"/>
        <end position="68"/>
    </location>
</feature>
<feature type="transmembrane region" description="Helical" evidence="2">
    <location>
        <begin position="112"/>
        <end position="135"/>
    </location>
</feature>
<evidence type="ECO:0000313" key="3">
    <source>
        <dbReference type="EMBL" id="QDE35473.1"/>
    </source>
</evidence>
<feature type="transmembrane region" description="Helical" evidence="2">
    <location>
        <begin position="80"/>
        <end position="100"/>
    </location>
</feature>